<dbReference type="PRINTS" id="PR00625">
    <property type="entry name" value="JDOMAIN"/>
</dbReference>
<accession>A0AB40AZT2</accession>
<dbReference type="InterPro" id="IPR053232">
    <property type="entry name" value="DnaJ_C/III_chloroplastic"/>
</dbReference>
<organism evidence="2 3">
    <name type="scientific">Dioscorea cayennensis subsp. rotundata</name>
    <name type="common">White Guinea yam</name>
    <name type="synonym">Dioscorea rotundata</name>
    <dbReference type="NCBI Taxonomy" id="55577"/>
    <lineage>
        <taxon>Eukaryota</taxon>
        <taxon>Viridiplantae</taxon>
        <taxon>Streptophyta</taxon>
        <taxon>Embryophyta</taxon>
        <taxon>Tracheophyta</taxon>
        <taxon>Spermatophyta</taxon>
        <taxon>Magnoliopsida</taxon>
        <taxon>Liliopsida</taxon>
        <taxon>Dioscoreales</taxon>
        <taxon>Dioscoreaceae</taxon>
        <taxon>Dioscorea</taxon>
    </lineage>
</organism>
<feature type="domain" description="J" evidence="1">
    <location>
        <begin position="59"/>
        <end position="126"/>
    </location>
</feature>
<dbReference type="InterPro" id="IPR036869">
    <property type="entry name" value="J_dom_sf"/>
</dbReference>
<dbReference type="AlphaFoldDB" id="A0AB40AZT2"/>
<dbReference type="SMART" id="SM00271">
    <property type="entry name" value="DnaJ"/>
    <property type="match status" value="1"/>
</dbReference>
<name>A0AB40AZT2_DIOCR</name>
<dbReference type="GO" id="GO:0009507">
    <property type="term" value="C:chloroplast"/>
    <property type="evidence" value="ECO:0007669"/>
    <property type="project" value="TreeGrafter"/>
</dbReference>
<dbReference type="PROSITE" id="PS50076">
    <property type="entry name" value="DNAJ_2"/>
    <property type="match status" value="1"/>
</dbReference>
<sequence>MSCGVFSGPTTITGLPHRRRAASSPAIPWIILPLKPSSLRFAAFKARAAVEKGGCLGTSFYDLLGISQGGSLEEIKRAYKQMARKYHPDVSPPDLAEEYTRRFIEVQEAYETLSDPCRRAMYDRDLARGLQFALTSRRRFDQDLEEKSMWKNRWQDQLESLKSRSMSNNSTANLSWAARIRKQRVAESSSTK</sequence>
<dbReference type="PANTHER" id="PTHR45090:SF4">
    <property type="entry name" value="J DOMAIN-CONTAINING PROTEIN"/>
    <property type="match status" value="1"/>
</dbReference>
<dbReference type="Proteomes" id="UP001515500">
    <property type="component" value="Unplaced"/>
</dbReference>
<evidence type="ECO:0000313" key="2">
    <source>
        <dbReference type="Proteomes" id="UP001515500"/>
    </source>
</evidence>
<dbReference type="Pfam" id="PF00226">
    <property type="entry name" value="DnaJ"/>
    <property type="match status" value="1"/>
</dbReference>
<evidence type="ECO:0000259" key="1">
    <source>
        <dbReference type="PROSITE" id="PS50076"/>
    </source>
</evidence>
<gene>
    <name evidence="3" type="primary">LOC120256918</name>
</gene>
<evidence type="ECO:0000313" key="3">
    <source>
        <dbReference type="RefSeq" id="XP_039120516.1"/>
    </source>
</evidence>
<dbReference type="SUPFAM" id="SSF46565">
    <property type="entry name" value="Chaperone J-domain"/>
    <property type="match status" value="1"/>
</dbReference>
<keyword evidence="2" id="KW-1185">Reference proteome</keyword>
<dbReference type="GO" id="GO:0005783">
    <property type="term" value="C:endoplasmic reticulum"/>
    <property type="evidence" value="ECO:0007669"/>
    <property type="project" value="UniProtKB-ARBA"/>
</dbReference>
<dbReference type="GeneID" id="120256918"/>
<dbReference type="PANTHER" id="PTHR45090">
    <property type="entry name" value="CHAPERONE PROTEIN DNAJ 20 CHLOROPLASTIC"/>
    <property type="match status" value="1"/>
</dbReference>
<proteinExistence type="predicted"/>
<dbReference type="PROSITE" id="PS00636">
    <property type="entry name" value="DNAJ_1"/>
    <property type="match status" value="1"/>
</dbReference>
<dbReference type="Gene3D" id="1.10.287.110">
    <property type="entry name" value="DnaJ domain"/>
    <property type="match status" value="1"/>
</dbReference>
<dbReference type="InterPro" id="IPR018253">
    <property type="entry name" value="DnaJ_domain_CS"/>
</dbReference>
<dbReference type="CDD" id="cd06257">
    <property type="entry name" value="DnaJ"/>
    <property type="match status" value="1"/>
</dbReference>
<protein>
    <submittedName>
        <fullName evidence="3">Chaperone protein dnaJ 20, chloroplastic-like</fullName>
    </submittedName>
</protein>
<reference evidence="3" key="1">
    <citation type="submission" date="2025-08" db="UniProtKB">
        <authorList>
            <consortium name="RefSeq"/>
        </authorList>
    </citation>
    <scope>IDENTIFICATION</scope>
</reference>
<dbReference type="InterPro" id="IPR001623">
    <property type="entry name" value="DnaJ_domain"/>
</dbReference>
<dbReference type="RefSeq" id="XP_039120516.1">
    <property type="nucleotide sequence ID" value="XM_039264582.1"/>
</dbReference>